<keyword evidence="3" id="KW-0678">Repressor</keyword>
<name>A0A1D2YV02_9BACI</name>
<dbReference type="EMBL" id="MIJF01000021">
    <property type="protein sequence ID" value="OEF99503.1"/>
    <property type="molecule type" value="Genomic_DNA"/>
</dbReference>
<evidence type="ECO:0000256" key="3">
    <source>
        <dbReference type="ARBA" id="ARBA00022491"/>
    </source>
</evidence>
<dbReference type="GO" id="GO:0045892">
    <property type="term" value="P:negative regulation of DNA-templated transcription"/>
    <property type="evidence" value="ECO:0007669"/>
    <property type="project" value="InterPro"/>
</dbReference>
<dbReference type="Proteomes" id="UP000243739">
    <property type="component" value="Unassembled WGS sequence"/>
</dbReference>
<dbReference type="GO" id="GO:0044781">
    <property type="term" value="P:bacterial-type flagellum organization"/>
    <property type="evidence" value="ECO:0007669"/>
    <property type="project" value="UniProtKB-KW"/>
</dbReference>
<dbReference type="InterPro" id="IPR035890">
    <property type="entry name" value="Anti-sigma-28_factor_FlgM_sf"/>
</dbReference>
<evidence type="ECO:0000256" key="1">
    <source>
        <dbReference type="ARBA" id="ARBA00005322"/>
    </source>
</evidence>
<evidence type="ECO:0000259" key="7">
    <source>
        <dbReference type="Pfam" id="PF04316"/>
    </source>
</evidence>
<keyword evidence="4" id="KW-1005">Bacterial flagellum biogenesis</keyword>
<evidence type="ECO:0000256" key="2">
    <source>
        <dbReference type="ARBA" id="ARBA00017823"/>
    </source>
</evidence>
<evidence type="ECO:0000313" key="9">
    <source>
        <dbReference type="Proteomes" id="UP000243739"/>
    </source>
</evidence>
<keyword evidence="9" id="KW-1185">Reference proteome</keyword>
<evidence type="ECO:0000313" key="8">
    <source>
        <dbReference type="EMBL" id="OEF99503.1"/>
    </source>
</evidence>
<comment type="similarity">
    <text evidence="1">Belongs to the FlgM family.</text>
</comment>
<dbReference type="InterPro" id="IPR031316">
    <property type="entry name" value="FlgM_C"/>
</dbReference>
<dbReference type="OrthoDB" id="2991036at2"/>
<dbReference type="NCBIfam" id="TIGR03824">
    <property type="entry name" value="FlgM_jcvi"/>
    <property type="match status" value="1"/>
</dbReference>
<dbReference type="Pfam" id="PF04316">
    <property type="entry name" value="FlgM"/>
    <property type="match status" value="1"/>
</dbReference>
<keyword evidence="6" id="KW-0804">Transcription</keyword>
<dbReference type="RefSeq" id="WP_069656626.1">
    <property type="nucleotide sequence ID" value="NZ_MIJF01000021.1"/>
</dbReference>
<dbReference type="InterPro" id="IPR007412">
    <property type="entry name" value="FlgM"/>
</dbReference>
<proteinExistence type="inferred from homology"/>
<gene>
    <name evidence="8" type="ORF">BHF71_08780</name>
</gene>
<keyword evidence="8" id="KW-0282">Flagellum</keyword>
<evidence type="ECO:0000256" key="6">
    <source>
        <dbReference type="ARBA" id="ARBA00023163"/>
    </source>
</evidence>
<evidence type="ECO:0000256" key="5">
    <source>
        <dbReference type="ARBA" id="ARBA00023015"/>
    </source>
</evidence>
<reference evidence="8 9" key="1">
    <citation type="submission" date="2016-09" db="EMBL/GenBank/DDBJ databases">
        <title>Draft genome sequence for the type strain of Vulcanibacillus modesticaldus BR, a strictly anaerobic, moderately thermophilic, and nitrate-reducing bacterium from deep sea-hydrothermal vents of the Mid-Atlantic Ridge.</title>
        <authorList>
            <person name="Abin C.A."/>
            <person name="Hollibaugh J.T."/>
        </authorList>
    </citation>
    <scope>NUCLEOTIDE SEQUENCE [LARGE SCALE GENOMIC DNA]</scope>
    <source>
        <strain evidence="8 9">BR</strain>
    </source>
</reference>
<sequence>MKVNGYNRMSGISNYQQMNQKCRVSKNEGLKKDQISISEEAKALLEQTTAKDSNGPTAKVREIKEQIENGTYQVDSGLVADKMLDWSKK</sequence>
<comment type="caution">
    <text evidence="8">The sequence shown here is derived from an EMBL/GenBank/DDBJ whole genome shotgun (WGS) entry which is preliminary data.</text>
</comment>
<evidence type="ECO:0000256" key="4">
    <source>
        <dbReference type="ARBA" id="ARBA00022795"/>
    </source>
</evidence>
<dbReference type="STRING" id="337097.BHF71_08780"/>
<protein>
    <recommendedName>
        <fullName evidence="2">Negative regulator of flagellin synthesis</fullName>
    </recommendedName>
</protein>
<organism evidence="8 9">
    <name type="scientific">Vulcanibacillus modesticaldus</name>
    <dbReference type="NCBI Taxonomy" id="337097"/>
    <lineage>
        <taxon>Bacteria</taxon>
        <taxon>Bacillati</taxon>
        <taxon>Bacillota</taxon>
        <taxon>Bacilli</taxon>
        <taxon>Bacillales</taxon>
        <taxon>Bacillaceae</taxon>
        <taxon>Vulcanibacillus</taxon>
    </lineage>
</organism>
<dbReference type="SUPFAM" id="SSF101498">
    <property type="entry name" value="Anti-sigma factor FlgM"/>
    <property type="match status" value="1"/>
</dbReference>
<feature type="domain" description="Anti-sigma-28 factor FlgM C-terminal" evidence="7">
    <location>
        <begin position="33"/>
        <end position="85"/>
    </location>
</feature>
<keyword evidence="8" id="KW-0969">Cilium</keyword>
<keyword evidence="8" id="KW-0966">Cell projection</keyword>
<accession>A0A1D2YV02</accession>
<keyword evidence="5" id="KW-0805">Transcription regulation</keyword>
<dbReference type="AlphaFoldDB" id="A0A1D2YV02"/>